<feature type="transmembrane region" description="Helical" evidence="1">
    <location>
        <begin position="196"/>
        <end position="215"/>
    </location>
</feature>
<dbReference type="Proteomes" id="UP001321473">
    <property type="component" value="Unassembled WGS sequence"/>
</dbReference>
<dbReference type="Gene3D" id="3.40.50.1440">
    <property type="entry name" value="Tubulin/FtsZ, GTPase domain"/>
    <property type="match status" value="1"/>
</dbReference>
<feature type="transmembrane region" description="Helical" evidence="1">
    <location>
        <begin position="56"/>
        <end position="75"/>
    </location>
</feature>
<reference evidence="2 3" key="1">
    <citation type="journal article" date="2023" name="Arcadia Sci">
        <title>De novo assembly of a long-read Amblyomma americanum tick genome.</title>
        <authorList>
            <person name="Chou S."/>
            <person name="Poskanzer K.E."/>
            <person name="Rollins M."/>
            <person name="Thuy-Boun P.S."/>
        </authorList>
    </citation>
    <scope>NUCLEOTIDE SEQUENCE [LARGE SCALE GENOMIC DNA]</scope>
    <source>
        <strain evidence="2">F_SG_1</strain>
        <tissue evidence="2">Salivary glands</tissue>
    </source>
</reference>
<dbReference type="GO" id="GO:0016409">
    <property type="term" value="F:palmitoyltransferase activity"/>
    <property type="evidence" value="ECO:0007669"/>
    <property type="project" value="InterPro"/>
</dbReference>
<gene>
    <name evidence="2" type="ORF">V5799_028490</name>
</gene>
<feature type="transmembrane region" description="Helical" evidence="1">
    <location>
        <begin position="156"/>
        <end position="176"/>
    </location>
</feature>
<dbReference type="InterPro" id="IPR036525">
    <property type="entry name" value="Tubulin/FtsZ_GTPase_sf"/>
</dbReference>
<dbReference type="InterPro" id="IPR039859">
    <property type="entry name" value="PFA4/ZDH16/20/ERF2-like"/>
</dbReference>
<feature type="transmembrane region" description="Helical" evidence="1">
    <location>
        <begin position="20"/>
        <end position="44"/>
    </location>
</feature>
<dbReference type="PANTHER" id="PTHR12246">
    <property type="entry name" value="PALMITOYLTRANSFERASE ZDHHC16"/>
    <property type="match status" value="1"/>
</dbReference>
<keyword evidence="1" id="KW-0472">Membrane</keyword>
<organism evidence="2 3">
    <name type="scientific">Amblyomma americanum</name>
    <name type="common">Lone star tick</name>
    <dbReference type="NCBI Taxonomy" id="6943"/>
    <lineage>
        <taxon>Eukaryota</taxon>
        <taxon>Metazoa</taxon>
        <taxon>Ecdysozoa</taxon>
        <taxon>Arthropoda</taxon>
        <taxon>Chelicerata</taxon>
        <taxon>Arachnida</taxon>
        <taxon>Acari</taxon>
        <taxon>Parasitiformes</taxon>
        <taxon>Ixodida</taxon>
        <taxon>Ixodoidea</taxon>
        <taxon>Ixodidae</taxon>
        <taxon>Amblyomminae</taxon>
        <taxon>Amblyomma</taxon>
    </lineage>
</organism>
<keyword evidence="3" id="KW-1185">Reference proteome</keyword>
<evidence type="ECO:0000313" key="2">
    <source>
        <dbReference type="EMBL" id="KAK8760242.1"/>
    </source>
</evidence>
<proteinExistence type="predicted"/>
<evidence type="ECO:0008006" key="4">
    <source>
        <dbReference type="Google" id="ProtNLM"/>
    </source>
</evidence>
<sequence length="274" mass="30971">MATSSGGSESARRRRSNHEFVAWLPVAMVVGLFAWAYYVYIFVFCCSLVKEGAQRFAFSTVFHLLLLLLCLWSFVQTTVTAVPPIPGYFGLSESDQRLLEQCADDEARREFLDILAENRGVLTRGPSGGVRFCERCQQMKPDRAHHCSQCRSSYKFFLLTIFYVVALCVFGLASATHHVAGVWSSNASSYVTLNCTFLYAFGVMLVLVLGSFLYLHFTMFWEVISDEHGIDPSGAYYGDSDLQLERINVYYNEASGTRLPVFRLIISLWNFLVP</sequence>
<evidence type="ECO:0000313" key="3">
    <source>
        <dbReference type="Proteomes" id="UP001321473"/>
    </source>
</evidence>
<accession>A0AAQ4DCQ2</accession>
<dbReference type="AlphaFoldDB" id="A0AAQ4DCQ2"/>
<name>A0AAQ4DCQ2_AMBAM</name>
<keyword evidence="1" id="KW-1133">Transmembrane helix</keyword>
<dbReference type="PROSITE" id="PS50216">
    <property type="entry name" value="DHHC"/>
    <property type="match status" value="1"/>
</dbReference>
<dbReference type="EMBL" id="JARKHS020032364">
    <property type="protein sequence ID" value="KAK8760242.1"/>
    <property type="molecule type" value="Genomic_DNA"/>
</dbReference>
<protein>
    <recommendedName>
        <fullName evidence="4">Protein S-acyltransferase</fullName>
    </recommendedName>
</protein>
<comment type="caution">
    <text evidence="2">The sequence shown here is derived from an EMBL/GenBank/DDBJ whole genome shotgun (WGS) entry which is preliminary data.</text>
</comment>
<keyword evidence="1" id="KW-0812">Transmembrane</keyword>
<evidence type="ECO:0000256" key="1">
    <source>
        <dbReference type="SAM" id="Phobius"/>
    </source>
</evidence>